<dbReference type="Proteomes" id="UP000234681">
    <property type="component" value="Chromosome 7"/>
</dbReference>
<dbReference type="EMBL" id="CH474029">
    <property type="protein sequence ID" value="EDL89475.1"/>
    <property type="molecule type" value="Genomic_DNA"/>
</dbReference>
<name>A6K955_RAT</name>
<organism evidence="1 2">
    <name type="scientific">Rattus norvegicus</name>
    <name type="common">Rat</name>
    <dbReference type="NCBI Taxonomy" id="10116"/>
    <lineage>
        <taxon>Eukaryota</taxon>
        <taxon>Metazoa</taxon>
        <taxon>Chordata</taxon>
        <taxon>Craniata</taxon>
        <taxon>Vertebrata</taxon>
        <taxon>Euteleostomi</taxon>
        <taxon>Mammalia</taxon>
        <taxon>Eutheria</taxon>
        <taxon>Euarchontoglires</taxon>
        <taxon>Glires</taxon>
        <taxon>Rodentia</taxon>
        <taxon>Myomorpha</taxon>
        <taxon>Muroidea</taxon>
        <taxon>Muridae</taxon>
        <taxon>Murinae</taxon>
        <taxon>Rattus</taxon>
    </lineage>
</organism>
<evidence type="ECO:0000313" key="2">
    <source>
        <dbReference type="Proteomes" id="UP000234681"/>
    </source>
</evidence>
<sequence length="38" mass="4479">MEPSLPHADIHIPFQHPKLYVKIFNDSTNIKHVSPLQW</sequence>
<evidence type="ECO:0000313" key="1">
    <source>
        <dbReference type="EMBL" id="EDL89475.1"/>
    </source>
</evidence>
<proteinExistence type="predicted"/>
<reference evidence="2" key="1">
    <citation type="submission" date="2005-09" db="EMBL/GenBank/DDBJ databases">
        <authorList>
            <person name="Mural R.J."/>
            <person name="Li P.W."/>
            <person name="Adams M.D."/>
            <person name="Amanatides P.G."/>
            <person name="Baden-Tillson H."/>
            <person name="Barnstead M."/>
            <person name="Chin S.H."/>
            <person name="Dew I."/>
            <person name="Evans C.A."/>
            <person name="Ferriera S."/>
            <person name="Flanigan M."/>
            <person name="Fosler C."/>
            <person name="Glodek A."/>
            <person name="Gu Z."/>
            <person name="Holt R.A."/>
            <person name="Jennings D."/>
            <person name="Kraft C.L."/>
            <person name="Lu F."/>
            <person name="Nguyen T."/>
            <person name="Nusskern D.R."/>
            <person name="Pfannkoch C.M."/>
            <person name="Sitter C."/>
            <person name="Sutton G.G."/>
            <person name="Venter J.C."/>
            <person name="Wang Z."/>
            <person name="Woodage T."/>
            <person name="Zheng X.H."/>
            <person name="Zhong F."/>
        </authorList>
    </citation>
    <scope>NUCLEOTIDE SEQUENCE [LARGE SCALE GENOMIC DNA]</scope>
    <source>
        <strain>BN</strain>
        <strain evidence="2">Sprague-Dawley</strain>
    </source>
</reference>
<dbReference type="AlphaFoldDB" id="A6K955"/>
<gene>
    <name evidence="1" type="ORF">rCG_29466</name>
</gene>
<accession>A6K955</accession>
<protein>
    <submittedName>
        <fullName evidence="1">RCG29466</fullName>
    </submittedName>
</protein>